<dbReference type="PANTHER" id="PTHR30466">
    <property type="entry name" value="FLAVIN REDUCTASE"/>
    <property type="match status" value="1"/>
</dbReference>
<dbReference type="EMBL" id="JAVDWW010000017">
    <property type="protein sequence ID" value="MDR7173028.1"/>
    <property type="molecule type" value="Genomic_DNA"/>
</dbReference>
<dbReference type="RefSeq" id="WP_063008962.1">
    <property type="nucleotide sequence ID" value="NZ_JAVDWW010000017.1"/>
</dbReference>
<dbReference type="SMART" id="SM00903">
    <property type="entry name" value="Flavin_Reduct"/>
    <property type="match status" value="1"/>
</dbReference>
<protein>
    <submittedName>
        <fullName evidence="4">Flavin reductase (DIM6/NTAB) family NADH-FMN oxidoreductase RutF</fullName>
    </submittedName>
</protein>
<evidence type="ECO:0000256" key="2">
    <source>
        <dbReference type="ARBA" id="ARBA00023002"/>
    </source>
</evidence>
<dbReference type="Proteomes" id="UP001251217">
    <property type="component" value="Unassembled WGS sequence"/>
</dbReference>
<keyword evidence="2" id="KW-0560">Oxidoreductase</keyword>
<name>A0ABU1XR43_9NOCA</name>
<feature type="domain" description="Flavin reductase like" evidence="3">
    <location>
        <begin position="17"/>
        <end position="158"/>
    </location>
</feature>
<reference evidence="4 5" key="1">
    <citation type="submission" date="2023-07" db="EMBL/GenBank/DDBJ databases">
        <title>Sorghum-associated microbial communities from plants grown in Nebraska, USA.</title>
        <authorList>
            <person name="Schachtman D."/>
        </authorList>
    </citation>
    <scope>NUCLEOTIDE SEQUENCE [LARGE SCALE GENOMIC DNA]</scope>
    <source>
        <strain evidence="4 5">4272</strain>
    </source>
</reference>
<dbReference type="SUPFAM" id="SSF50475">
    <property type="entry name" value="FMN-binding split barrel"/>
    <property type="match status" value="1"/>
</dbReference>
<dbReference type="PANTHER" id="PTHR30466:SF1">
    <property type="entry name" value="FMN REDUCTASE (NADH) RUTF"/>
    <property type="match status" value="1"/>
</dbReference>
<dbReference type="Pfam" id="PF01613">
    <property type="entry name" value="Flavin_Reduct"/>
    <property type="match status" value="1"/>
</dbReference>
<organism evidence="4 5">
    <name type="scientific">Nocardia kruczakiae</name>
    <dbReference type="NCBI Taxonomy" id="261477"/>
    <lineage>
        <taxon>Bacteria</taxon>
        <taxon>Bacillati</taxon>
        <taxon>Actinomycetota</taxon>
        <taxon>Actinomycetes</taxon>
        <taxon>Mycobacteriales</taxon>
        <taxon>Nocardiaceae</taxon>
        <taxon>Nocardia</taxon>
    </lineage>
</organism>
<comment type="similarity">
    <text evidence="1">Belongs to the non-flavoprotein flavin reductase family.</text>
</comment>
<evidence type="ECO:0000313" key="4">
    <source>
        <dbReference type="EMBL" id="MDR7173028.1"/>
    </source>
</evidence>
<evidence type="ECO:0000313" key="5">
    <source>
        <dbReference type="Proteomes" id="UP001251217"/>
    </source>
</evidence>
<evidence type="ECO:0000256" key="1">
    <source>
        <dbReference type="ARBA" id="ARBA00008898"/>
    </source>
</evidence>
<proteinExistence type="inferred from homology"/>
<dbReference type="Gene3D" id="2.30.110.10">
    <property type="entry name" value="Electron Transport, Fmn-binding Protein, Chain A"/>
    <property type="match status" value="1"/>
</dbReference>
<dbReference type="InterPro" id="IPR012349">
    <property type="entry name" value="Split_barrel_FMN-bd"/>
</dbReference>
<dbReference type="InterPro" id="IPR050268">
    <property type="entry name" value="NADH-dep_flavin_reductase"/>
</dbReference>
<gene>
    <name evidence="4" type="ORF">J2W56_006794</name>
</gene>
<dbReference type="InterPro" id="IPR002563">
    <property type="entry name" value="Flavin_Rdtase-like_dom"/>
</dbReference>
<comment type="caution">
    <text evidence="4">The sequence shown here is derived from an EMBL/GenBank/DDBJ whole genome shotgun (WGS) entry which is preliminary data.</text>
</comment>
<sequence>MSAPQTTDLTAQFRDAMATVCTPVAVVTAMDGERPHGTTVSAFASLSMTPPSLLVSLDQGSELLSLILETGIFGVNVLGSMQSALAAQFARKGKDKFLDVAWQVDCGVPRIAGVPHWVAAEVMDTTTVADHTIVFGRALAVESRTVPPLTYHGRVFGTHAAL</sequence>
<evidence type="ECO:0000259" key="3">
    <source>
        <dbReference type="SMART" id="SM00903"/>
    </source>
</evidence>
<accession>A0ABU1XR43</accession>
<keyword evidence="5" id="KW-1185">Reference proteome</keyword>